<keyword evidence="1" id="KW-0472">Membrane</keyword>
<keyword evidence="1" id="KW-1133">Transmembrane helix</keyword>
<dbReference type="Pfam" id="PF04773">
    <property type="entry name" value="FecR"/>
    <property type="match status" value="1"/>
</dbReference>
<comment type="caution">
    <text evidence="3">The sequence shown here is derived from an EMBL/GenBank/DDBJ whole genome shotgun (WGS) entry which is preliminary data.</text>
</comment>
<reference evidence="3 4" key="1">
    <citation type="submission" date="2023-01" db="EMBL/GenBank/DDBJ databases">
        <title>Novel species of the genus Asticcacaulis isolated from rivers.</title>
        <authorList>
            <person name="Lu H."/>
        </authorList>
    </citation>
    <scope>NUCLEOTIDE SEQUENCE [LARGE SCALE GENOMIC DNA]</scope>
    <source>
        <strain evidence="3 4">LKC15W</strain>
    </source>
</reference>
<feature type="domain" description="FecR protein" evidence="2">
    <location>
        <begin position="119"/>
        <end position="210"/>
    </location>
</feature>
<dbReference type="PIRSF" id="PIRSF018266">
    <property type="entry name" value="FecR"/>
    <property type="match status" value="1"/>
</dbReference>
<protein>
    <submittedName>
        <fullName evidence="3">FecR domain-containing protein</fullName>
    </submittedName>
</protein>
<gene>
    <name evidence="3" type="ORF">PQU98_04350</name>
</gene>
<evidence type="ECO:0000256" key="1">
    <source>
        <dbReference type="SAM" id="Phobius"/>
    </source>
</evidence>
<keyword evidence="4" id="KW-1185">Reference proteome</keyword>
<dbReference type="PANTHER" id="PTHR30273">
    <property type="entry name" value="PERIPLASMIC SIGNAL SENSOR AND SIGMA FACTOR ACTIVATOR FECR-RELATED"/>
    <property type="match status" value="1"/>
</dbReference>
<dbReference type="Proteomes" id="UP001218579">
    <property type="component" value="Unassembled WGS sequence"/>
</dbReference>
<dbReference type="Gene3D" id="3.55.50.30">
    <property type="match status" value="1"/>
</dbReference>
<evidence type="ECO:0000259" key="2">
    <source>
        <dbReference type="Pfam" id="PF04773"/>
    </source>
</evidence>
<dbReference type="Gene3D" id="2.60.120.1440">
    <property type="match status" value="1"/>
</dbReference>
<proteinExistence type="predicted"/>
<organism evidence="3 4">
    <name type="scientific">Asticcacaulis machinosus</name>
    <dbReference type="NCBI Taxonomy" id="2984211"/>
    <lineage>
        <taxon>Bacteria</taxon>
        <taxon>Pseudomonadati</taxon>
        <taxon>Pseudomonadota</taxon>
        <taxon>Alphaproteobacteria</taxon>
        <taxon>Caulobacterales</taxon>
        <taxon>Caulobacteraceae</taxon>
        <taxon>Asticcacaulis</taxon>
    </lineage>
</organism>
<dbReference type="PANTHER" id="PTHR30273:SF2">
    <property type="entry name" value="PROTEIN FECR"/>
    <property type="match status" value="1"/>
</dbReference>
<name>A0ABT5HGG4_9CAUL</name>
<dbReference type="InterPro" id="IPR006860">
    <property type="entry name" value="FecR"/>
</dbReference>
<evidence type="ECO:0000313" key="4">
    <source>
        <dbReference type="Proteomes" id="UP001218579"/>
    </source>
</evidence>
<dbReference type="RefSeq" id="WP_272743653.1">
    <property type="nucleotide sequence ID" value="NZ_JAQQKV010000001.1"/>
</dbReference>
<evidence type="ECO:0000313" key="3">
    <source>
        <dbReference type="EMBL" id="MDC7675347.1"/>
    </source>
</evidence>
<accession>A0ABT5HGG4</accession>
<feature type="transmembrane region" description="Helical" evidence="1">
    <location>
        <begin position="90"/>
        <end position="113"/>
    </location>
</feature>
<dbReference type="EMBL" id="JAQQKV010000001">
    <property type="protein sequence ID" value="MDC7675347.1"/>
    <property type="molecule type" value="Genomic_DNA"/>
</dbReference>
<sequence>MSTIDDIAAQWVARQASTQWDNEAQAQLDDWLMADVRHQGAHFRAQAAWLMLDRASVMGAGGSVPEVPEFNDTPFVVTLAPHPPLTRRRILTTLGGGAVAASLTVGLGLAYALKDRVNLTTEVGELRKIPLKDRSIASVNTDSRLEIDLKTSQRDIRLIRGEAWFDVAKDKTRPFVVAAGNVRVRAVGTAFSVRKFDHGAEVLVTEGVVEVWNTNTDTAPARLTAGTRTFAPDAAALKTVEFRPDAVDRALAWREGQIALDNDTLQTAVNEFNRYNSQKIRLADPALNDARLVGWFRTDQPETFARAVHGALNVTVNIRNDEIIIG</sequence>
<dbReference type="InterPro" id="IPR012373">
    <property type="entry name" value="Ferrdict_sens_TM"/>
</dbReference>
<keyword evidence="1" id="KW-0812">Transmembrane</keyword>